<organism evidence="2 3">
    <name type="scientific">Cotesia glomerata</name>
    <name type="common">Lepidopteran parasitic wasp</name>
    <name type="synonym">Apanteles glomeratus</name>
    <dbReference type="NCBI Taxonomy" id="32391"/>
    <lineage>
        <taxon>Eukaryota</taxon>
        <taxon>Metazoa</taxon>
        <taxon>Ecdysozoa</taxon>
        <taxon>Arthropoda</taxon>
        <taxon>Hexapoda</taxon>
        <taxon>Insecta</taxon>
        <taxon>Pterygota</taxon>
        <taxon>Neoptera</taxon>
        <taxon>Endopterygota</taxon>
        <taxon>Hymenoptera</taxon>
        <taxon>Apocrita</taxon>
        <taxon>Ichneumonoidea</taxon>
        <taxon>Braconidae</taxon>
        <taxon>Microgastrinae</taxon>
        <taxon>Cotesia</taxon>
    </lineage>
</organism>
<feature type="region of interest" description="Disordered" evidence="1">
    <location>
        <begin position="25"/>
        <end position="44"/>
    </location>
</feature>
<reference evidence="2 3" key="1">
    <citation type="journal article" date="2021" name="J. Hered.">
        <title>A chromosome-level genome assembly of the parasitoid wasp, Cotesia glomerata (Hymenoptera: Braconidae).</title>
        <authorList>
            <person name="Pinto B.J."/>
            <person name="Weis J.J."/>
            <person name="Gamble T."/>
            <person name="Ode P.J."/>
            <person name="Paul R."/>
            <person name="Zaspel J.M."/>
        </authorList>
    </citation>
    <scope>NUCLEOTIDE SEQUENCE [LARGE SCALE GENOMIC DNA]</scope>
    <source>
        <strain evidence="2">CgM1</strain>
    </source>
</reference>
<protein>
    <recommendedName>
        <fullName evidence="4">Secreted protein</fullName>
    </recommendedName>
</protein>
<feature type="compositionally biased region" description="Low complexity" evidence="1">
    <location>
        <begin position="28"/>
        <end position="37"/>
    </location>
</feature>
<comment type="caution">
    <text evidence="2">The sequence shown here is derived from an EMBL/GenBank/DDBJ whole genome shotgun (WGS) entry which is preliminary data.</text>
</comment>
<gene>
    <name evidence="2" type="ORF">KQX54_015355</name>
</gene>
<evidence type="ECO:0000256" key="1">
    <source>
        <dbReference type="SAM" id="MobiDB-lite"/>
    </source>
</evidence>
<evidence type="ECO:0000313" key="2">
    <source>
        <dbReference type="EMBL" id="KAH0558274.1"/>
    </source>
</evidence>
<dbReference type="Proteomes" id="UP000826195">
    <property type="component" value="Unassembled WGS sequence"/>
</dbReference>
<proteinExistence type="predicted"/>
<dbReference type="AlphaFoldDB" id="A0AAV7IYM7"/>
<evidence type="ECO:0000313" key="3">
    <source>
        <dbReference type="Proteomes" id="UP000826195"/>
    </source>
</evidence>
<sequence length="140" mass="16337">MKASLISSAMLHIIFRSHWRRSREPRSRGSLRGARLSQASPLATQPKQYHVIELSSKLPLTEQGDTDSSLCATSRSCTQIDATTTLCSTAHKYSAQAYRYRENFNRRCHVKTPIYRDWCTLRMCYCMYMRLMYSQVDYIH</sequence>
<accession>A0AAV7IYM7</accession>
<evidence type="ECO:0008006" key="4">
    <source>
        <dbReference type="Google" id="ProtNLM"/>
    </source>
</evidence>
<dbReference type="EMBL" id="JAHXZJ010000747">
    <property type="protein sequence ID" value="KAH0558274.1"/>
    <property type="molecule type" value="Genomic_DNA"/>
</dbReference>
<keyword evidence="3" id="KW-1185">Reference proteome</keyword>
<name>A0AAV7IYM7_COTGL</name>